<feature type="region of interest" description="Disordered" evidence="2">
    <location>
        <begin position="680"/>
        <end position="701"/>
    </location>
</feature>
<dbReference type="InterPro" id="IPR011010">
    <property type="entry name" value="DNA_brk_join_enz"/>
</dbReference>
<dbReference type="Gene3D" id="1.10.443.10">
    <property type="entry name" value="Intergrase catalytic core"/>
    <property type="match status" value="1"/>
</dbReference>
<comment type="caution">
    <text evidence="3">The sequence shown here is derived from an EMBL/GenBank/DDBJ whole genome shotgun (WGS) entry which is preliminary data.</text>
</comment>
<name>A0ABT7ITA4_9ACTN</name>
<evidence type="ECO:0000313" key="3">
    <source>
        <dbReference type="EMBL" id="MDL2075816.1"/>
    </source>
</evidence>
<feature type="compositionally biased region" description="Polar residues" evidence="2">
    <location>
        <begin position="1"/>
        <end position="24"/>
    </location>
</feature>
<dbReference type="Proteomes" id="UP001241926">
    <property type="component" value="Unassembled WGS sequence"/>
</dbReference>
<reference evidence="3 4" key="1">
    <citation type="submission" date="2023-05" db="EMBL/GenBank/DDBJ databases">
        <title>Streptomyces fuscus sp. nov., a brown-black pigment producing actinomyces isolated from dry sand of Sea duck farm.</title>
        <authorList>
            <person name="Xie J."/>
            <person name="Shen N."/>
        </authorList>
    </citation>
    <scope>NUCLEOTIDE SEQUENCE [LARGE SCALE GENOMIC DNA]</scope>
    <source>
        <strain evidence="3 4">GXMU-J15</strain>
    </source>
</reference>
<proteinExistence type="predicted"/>
<sequence>MTMPSTFADPSTTPATPVSGNGSLPGQVPWPADDVLILRSRPVRLGTPSSRMSRFGDDHWHVQPAHRDAHIQISAISWSSFPAALRQHFRTFFLAALDHPVPVEPGGRQRPAEQASVGSFPYWVIDMRVLALWLDQQGFHDLSEIRDADLETFRTYVLGLDRDGRRKSDLITAVRLLWLFSDHMPAQCRLDCDFPWAGQTAKEVVGASAGTGRENKIPRIADATMESLLAWVLVMIEEIGPDIRDAWHEYQQLEAGRHPSQARYTGTREERLREYLSHCRQQSIALPGHEAGNVNYGHIKRLIGIPKKHRRDLSASMLGLIAESGLPVAHFTGIGRITGRVQGRPWREHPITIGELPTLVRMLSAALFTAVCYLSGMRPGEVLNLRRDCRAHDEATGELLVHGFRGKGFDRVPDQPDAAEPLRPWVVVDVVHAAIGLLEELHDLPLLFPSSLTNAHGQRPATINARKGSAMNDDIQDLISWINSTYRRADNGAPIPADPAGRINASRYRRTLARFIVRKPRGLIAAALQYGHIHTKVTLSYAGYADPSWLHDVAVEKLEFIIDQVEQDSQRLAAHEHVSGPSAGEYRARVERTASFRGRVVTSVGSVERLLEQIDPAIYHGQGMTCVWRAATAACRKAKLALGLPDDDTPDELECRSSCANLAYTDRDIEDLQRRRARHWADADDPLAPEPRRDRAAAQAAQLSEIIDRHHIHGTHDDAGDGDA</sequence>
<accession>A0ABT7ITA4</accession>
<protein>
    <submittedName>
        <fullName evidence="3">Integrase</fullName>
    </submittedName>
</protein>
<gene>
    <name evidence="3" type="ORF">QNN03_05135</name>
</gene>
<dbReference type="EMBL" id="JASJUS010000003">
    <property type="protein sequence ID" value="MDL2075816.1"/>
    <property type="molecule type" value="Genomic_DNA"/>
</dbReference>
<dbReference type="InterPro" id="IPR013762">
    <property type="entry name" value="Integrase-like_cat_sf"/>
</dbReference>
<evidence type="ECO:0000256" key="1">
    <source>
        <dbReference type="ARBA" id="ARBA00023172"/>
    </source>
</evidence>
<evidence type="ECO:0000256" key="2">
    <source>
        <dbReference type="SAM" id="MobiDB-lite"/>
    </source>
</evidence>
<organism evidence="3 4">
    <name type="scientific">Streptomyces fuscus</name>
    <dbReference type="NCBI Taxonomy" id="3048495"/>
    <lineage>
        <taxon>Bacteria</taxon>
        <taxon>Bacillati</taxon>
        <taxon>Actinomycetota</taxon>
        <taxon>Actinomycetes</taxon>
        <taxon>Kitasatosporales</taxon>
        <taxon>Streptomycetaceae</taxon>
        <taxon>Streptomyces</taxon>
    </lineage>
</organism>
<dbReference type="SUPFAM" id="SSF56349">
    <property type="entry name" value="DNA breaking-rejoining enzymes"/>
    <property type="match status" value="1"/>
</dbReference>
<dbReference type="RefSeq" id="WP_285430677.1">
    <property type="nucleotide sequence ID" value="NZ_JASJUS010000003.1"/>
</dbReference>
<keyword evidence="1" id="KW-0233">DNA recombination</keyword>
<evidence type="ECO:0000313" key="4">
    <source>
        <dbReference type="Proteomes" id="UP001241926"/>
    </source>
</evidence>
<feature type="region of interest" description="Disordered" evidence="2">
    <location>
        <begin position="1"/>
        <end position="27"/>
    </location>
</feature>
<keyword evidence="4" id="KW-1185">Reference proteome</keyword>